<sequence length="148" mass="16771">MAANPSTSTSSAPPPTKIPPNALYTTWHVHIVNGLSNNKILLVHCKSGDDDLGEHNLTVGSETQWHFKLNLIGSTLFWCYMASESDHIFANFNVFWEDRDLFYRCNDDSCIWTAKDDGIYLKNIPDNIDEFRHHWKMGSGLLANSTIV</sequence>
<evidence type="ECO:0000256" key="2">
    <source>
        <dbReference type="ARBA" id="ARBA00005581"/>
    </source>
</evidence>
<dbReference type="InterPro" id="IPR010264">
    <property type="entry name" value="Self-incomp_S1"/>
</dbReference>
<reference evidence="7 8" key="1">
    <citation type="journal article" date="2024" name="G3 (Bethesda)">
        <title>Genome assembly of Hibiscus sabdariffa L. provides insights into metabolisms of medicinal natural products.</title>
        <authorList>
            <person name="Kim T."/>
        </authorList>
    </citation>
    <scope>NUCLEOTIDE SEQUENCE [LARGE SCALE GENOMIC DNA]</scope>
    <source>
        <strain evidence="7">TK-2024</strain>
        <tissue evidence="7">Old leaves</tissue>
    </source>
</reference>
<dbReference type="Pfam" id="PF05938">
    <property type="entry name" value="Self-incomp_S1"/>
    <property type="match status" value="1"/>
</dbReference>
<comment type="similarity">
    <text evidence="2 6">Belongs to the plant self-incompatibility (S1) protein family.</text>
</comment>
<dbReference type="Proteomes" id="UP001396334">
    <property type="component" value="Unassembled WGS sequence"/>
</dbReference>
<keyword evidence="5" id="KW-0732">Signal</keyword>
<dbReference type="PANTHER" id="PTHR31232">
    <property type="match status" value="1"/>
</dbReference>
<comment type="caution">
    <text evidence="7">The sequence shown here is derived from an EMBL/GenBank/DDBJ whole genome shotgun (WGS) entry which is preliminary data.</text>
</comment>
<evidence type="ECO:0000313" key="8">
    <source>
        <dbReference type="Proteomes" id="UP001396334"/>
    </source>
</evidence>
<keyword evidence="4 6" id="KW-0964">Secreted</keyword>
<evidence type="ECO:0000256" key="3">
    <source>
        <dbReference type="ARBA" id="ARBA00022471"/>
    </source>
</evidence>
<evidence type="ECO:0000256" key="5">
    <source>
        <dbReference type="ARBA" id="ARBA00022729"/>
    </source>
</evidence>
<keyword evidence="8" id="KW-1185">Reference proteome</keyword>
<accession>A0ABR2RYB6</accession>
<comment type="subcellular location">
    <subcellularLocation>
        <location evidence="1 6">Secreted</location>
    </subcellularLocation>
</comment>
<name>A0ABR2RYB6_9ROSI</name>
<evidence type="ECO:0000256" key="1">
    <source>
        <dbReference type="ARBA" id="ARBA00004613"/>
    </source>
</evidence>
<dbReference type="EMBL" id="JBBPBN010000019">
    <property type="protein sequence ID" value="KAK9017980.1"/>
    <property type="molecule type" value="Genomic_DNA"/>
</dbReference>
<organism evidence="7 8">
    <name type="scientific">Hibiscus sabdariffa</name>
    <name type="common">roselle</name>
    <dbReference type="NCBI Taxonomy" id="183260"/>
    <lineage>
        <taxon>Eukaryota</taxon>
        <taxon>Viridiplantae</taxon>
        <taxon>Streptophyta</taxon>
        <taxon>Embryophyta</taxon>
        <taxon>Tracheophyta</taxon>
        <taxon>Spermatophyta</taxon>
        <taxon>Magnoliopsida</taxon>
        <taxon>eudicotyledons</taxon>
        <taxon>Gunneridae</taxon>
        <taxon>Pentapetalae</taxon>
        <taxon>rosids</taxon>
        <taxon>malvids</taxon>
        <taxon>Malvales</taxon>
        <taxon>Malvaceae</taxon>
        <taxon>Malvoideae</taxon>
        <taxon>Hibiscus</taxon>
    </lineage>
</organism>
<evidence type="ECO:0000256" key="6">
    <source>
        <dbReference type="RuleBase" id="RU367044"/>
    </source>
</evidence>
<gene>
    <name evidence="7" type="ORF">V6N11_000970</name>
</gene>
<protein>
    <recommendedName>
        <fullName evidence="6">S-protein homolog</fullName>
    </recommendedName>
</protein>
<evidence type="ECO:0000313" key="7">
    <source>
        <dbReference type="EMBL" id="KAK9017980.1"/>
    </source>
</evidence>
<proteinExistence type="inferred from homology"/>
<keyword evidence="3 6" id="KW-0713">Self-incompatibility</keyword>
<evidence type="ECO:0000256" key="4">
    <source>
        <dbReference type="ARBA" id="ARBA00022525"/>
    </source>
</evidence>
<dbReference type="PANTHER" id="PTHR31232:SF156">
    <property type="entry name" value="PLANT SELF-INCOMPATIBILITY PROTEIN S1 FAMILY-RELATED"/>
    <property type="match status" value="1"/>
</dbReference>